<dbReference type="AlphaFoldDB" id="A0AAW2A309"/>
<organism evidence="2 3">
    <name type="scientific">Culter alburnus</name>
    <name type="common">Topmouth culter</name>
    <dbReference type="NCBI Taxonomy" id="194366"/>
    <lineage>
        <taxon>Eukaryota</taxon>
        <taxon>Metazoa</taxon>
        <taxon>Chordata</taxon>
        <taxon>Craniata</taxon>
        <taxon>Vertebrata</taxon>
        <taxon>Euteleostomi</taxon>
        <taxon>Actinopterygii</taxon>
        <taxon>Neopterygii</taxon>
        <taxon>Teleostei</taxon>
        <taxon>Ostariophysi</taxon>
        <taxon>Cypriniformes</taxon>
        <taxon>Xenocyprididae</taxon>
        <taxon>Xenocypridinae</taxon>
        <taxon>Culter</taxon>
    </lineage>
</organism>
<comment type="caution">
    <text evidence="2">The sequence shown here is derived from an EMBL/GenBank/DDBJ whole genome shotgun (WGS) entry which is preliminary data.</text>
</comment>
<protein>
    <submittedName>
        <fullName evidence="2">Uncharacterized protein</fullName>
    </submittedName>
</protein>
<gene>
    <name evidence="2" type="ORF">ABG768_004075</name>
</gene>
<feature type="region of interest" description="Disordered" evidence="1">
    <location>
        <begin position="22"/>
        <end position="65"/>
    </location>
</feature>
<name>A0AAW2A309_CULAL</name>
<sequence>MTKHSHKWLLATQVHSRACIADRRDSRQKPVLSHLHPRSDPDASLMRSRAASPTWGSDAHGGPLHTVPRAAEKELHALRASVTEGHSGHNAETQIQFFLSSCMIQCQSTLVTG</sequence>
<dbReference type="Proteomes" id="UP001479290">
    <property type="component" value="Unassembled WGS sequence"/>
</dbReference>
<dbReference type="EMBL" id="JAWDJR010000011">
    <property type="protein sequence ID" value="KAK9967004.1"/>
    <property type="molecule type" value="Genomic_DNA"/>
</dbReference>
<evidence type="ECO:0000313" key="2">
    <source>
        <dbReference type="EMBL" id="KAK9967004.1"/>
    </source>
</evidence>
<accession>A0AAW2A309</accession>
<proteinExistence type="predicted"/>
<evidence type="ECO:0000256" key="1">
    <source>
        <dbReference type="SAM" id="MobiDB-lite"/>
    </source>
</evidence>
<keyword evidence="3" id="KW-1185">Reference proteome</keyword>
<reference evidence="2 3" key="1">
    <citation type="submission" date="2024-05" db="EMBL/GenBank/DDBJ databases">
        <title>A high-quality chromosomal-level genome assembly of Topmouth culter (Culter alburnus).</title>
        <authorList>
            <person name="Zhao H."/>
        </authorList>
    </citation>
    <scope>NUCLEOTIDE SEQUENCE [LARGE SCALE GENOMIC DNA]</scope>
    <source>
        <strain evidence="2">CATC2023</strain>
        <tissue evidence="2">Muscle</tissue>
    </source>
</reference>
<evidence type="ECO:0000313" key="3">
    <source>
        <dbReference type="Proteomes" id="UP001479290"/>
    </source>
</evidence>